<evidence type="ECO:0000259" key="4">
    <source>
        <dbReference type="PROSITE" id="PS50043"/>
    </source>
</evidence>
<gene>
    <name evidence="5" type="ORF">N5923_14935</name>
</gene>
<keyword evidence="6" id="KW-1185">Reference proteome</keyword>
<keyword evidence="2" id="KW-0238">DNA-binding</keyword>
<dbReference type="PRINTS" id="PR00038">
    <property type="entry name" value="HTHLUXR"/>
</dbReference>
<dbReference type="InterPro" id="IPR016032">
    <property type="entry name" value="Sig_transdc_resp-reg_C-effctor"/>
</dbReference>
<organism evidence="5 6">
    <name type="scientific">Winslowiella arboricola</name>
    <dbReference type="NCBI Taxonomy" id="2978220"/>
    <lineage>
        <taxon>Bacteria</taxon>
        <taxon>Pseudomonadati</taxon>
        <taxon>Pseudomonadota</taxon>
        <taxon>Gammaproteobacteria</taxon>
        <taxon>Enterobacterales</taxon>
        <taxon>Erwiniaceae</taxon>
        <taxon>Winslowiella</taxon>
    </lineage>
</organism>
<dbReference type="PANTHER" id="PTHR44688:SF16">
    <property type="entry name" value="DNA-BINDING TRANSCRIPTIONAL ACTIVATOR DEVR_DOSR"/>
    <property type="match status" value="1"/>
</dbReference>
<name>A0A9J6PKF2_9GAMM</name>
<dbReference type="PROSITE" id="PS50043">
    <property type="entry name" value="HTH_LUXR_2"/>
    <property type="match status" value="1"/>
</dbReference>
<dbReference type="InterPro" id="IPR000792">
    <property type="entry name" value="Tscrpt_reg_LuxR_C"/>
</dbReference>
<dbReference type="EMBL" id="JAODIM010000042">
    <property type="protein sequence ID" value="MCU5778785.1"/>
    <property type="molecule type" value="Genomic_DNA"/>
</dbReference>
<dbReference type="Gene3D" id="1.10.10.10">
    <property type="entry name" value="Winged helix-like DNA-binding domain superfamily/Winged helix DNA-binding domain"/>
    <property type="match status" value="1"/>
</dbReference>
<dbReference type="SMART" id="SM00421">
    <property type="entry name" value="HTH_LUXR"/>
    <property type="match status" value="1"/>
</dbReference>
<proteinExistence type="predicted"/>
<keyword evidence="1" id="KW-0805">Transcription regulation</keyword>
<evidence type="ECO:0000256" key="3">
    <source>
        <dbReference type="ARBA" id="ARBA00023163"/>
    </source>
</evidence>
<dbReference type="SUPFAM" id="SSF75516">
    <property type="entry name" value="Pheromone-binding domain of LuxR-like quorum-sensing transcription factors"/>
    <property type="match status" value="1"/>
</dbReference>
<comment type="caution">
    <text evidence="5">The sequence shown here is derived from an EMBL/GenBank/DDBJ whole genome shotgun (WGS) entry which is preliminary data.</text>
</comment>
<dbReference type="GO" id="GO:0006355">
    <property type="term" value="P:regulation of DNA-templated transcription"/>
    <property type="evidence" value="ECO:0007669"/>
    <property type="project" value="InterPro"/>
</dbReference>
<dbReference type="InterPro" id="IPR036693">
    <property type="entry name" value="TF_LuxR_autoind-bd_dom_sf"/>
</dbReference>
<feature type="domain" description="HTH luxR-type" evidence="4">
    <location>
        <begin position="166"/>
        <end position="231"/>
    </location>
</feature>
<evidence type="ECO:0000256" key="2">
    <source>
        <dbReference type="ARBA" id="ARBA00023125"/>
    </source>
</evidence>
<dbReference type="Pfam" id="PF03472">
    <property type="entry name" value="Autoind_bind"/>
    <property type="match status" value="1"/>
</dbReference>
<dbReference type="Proteomes" id="UP001064262">
    <property type="component" value="Unassembled WGS sequence"/>
</dbReference>
<dbReference type="CDD" id="cd06170">
    <property type="entry name" value="LuxR_C_like"/>
    <property type="match status" value="1"/>
</dbReference>
<accession>A0A9J6PKF2</accession>
<dbReference type="SUPFAM" id="SSF46894">
    <property type="entry name" value="C-terminal effector domain of the bipartite response regulators"/>
    <property type="match status" value="1"/>
</dbReference>
<dbReference type="Gene3D" id="3.30.450.80">
    <property type="entry name" value="Transcription factor LuxR-like, autoinducer-binding domain"/>
    <property type="match status" value="1"/>
</dbReference>
<dbReference type="RefSeq" id="WP_267142557.1">
    <property type="nucleotide sequence ID" value="NZ_JAODIL010000070.1"/>
</dbReference>
<dbReference type="InterPro" id="IPR036388">
    <property type="entry name" value="WH-like_DNA-bd_sf"/>
</dbReference>
<dbReference type="PANTHER" id="PTHR44688">
    <property type="entry name" value="DNA-BINDING TRANSCRIPTIONAL ACTIVATOR DEVR_DOSR"/>
    <property type="match status" value="1"/>
</dbReference>
<dbReference type="AlphaFoldDB" id="A0A9J6PKF2"/>
<dbReference type="Pfam" id="PF00196">
    <property type="entry name" value="GerE"/>
    <property type="match status" value="1"/>
</dbReference>
<evidence type="ECO:0000313" key="6">
    <source>
        <dbReference type="Proteomes" id="UP001064262"/>
    </source>
</evidence>
<protein>
    <submittedName>
        <fullName evidence="5">LuxR family transcriptional regulator</fullName>
    </submittedName>
</protein>
<dbReference type="InterPro" id="IPR005143">
    <property type="entry name" value="TF_LuxR_autoind-bd_dom"/>
</dbReference>
<sequence length="239" mass="27531">MSKGFFADVEKNRNISEILQRRLEKYGELHYAYGVMNKRNADEMIIISDMPDDVVDNYLNEKYQNIDPVIINALSRLSPFSWDESLMINSQWTVSKIFQPVKPYNIINGYAFVLHDQNNNLVVLSLLIDSLLMSETESNIRMHKDEIQGVLIYIHEMLLNLYQNRNEIAKNALSSRETEVLYWSSTGKTYSEVANILQITVSTVKFHMANIVKKMGVKNAKHAISLGNELNIVFPPLKK</sequence>
<evidence type="ECO:0000256" key="1">
    <source>
        <dbReference type="ARBA" id="ARBA00023015"/>
    </source>
</evidence>
<evidence type="ECO:0000313" key="5">
    <source>
        <dbReference type="EMBL" id="MCU5778785.1"/>
    </source>
</evidence>
<keyword evidence="3" id="KW-0804">Transcription</keyword>
<reference evidence="5" key="1">
    <citation type="submission" date="2022-09" db="EMBL/GenBank/DDBJ databases">
        <title>Winslowiella arboricola sp. nov., isolated from bleeding cankers on broadleaf hosts.</title>
        <authorList>
            <person name="Brady C."/>
            <person name="Kaur S."/>
            <person name="Crampton B."/>
            <person name="Maddock D."/>
            <person name="Arnold D."/>
            <person name="Denman S."/>
        </authorList>
    </citation>
    <scope>NUCLEOTIDE SEQUENCE</scope>
    <source>
        <strain evidence="5">BAC 15a-03b</strain>
    </source>
</reference>
<dbReference type="GO" id="GO:0003677">
    <property type="term" value="F:DNA binding"/>
    <property type="evidence" value="ECO:0007669"/>
    <property type="project" value="UniProtKB-KW"/>
</dbReference>
<dbReference type="PROSITE" id="PS00622">
    <property type="entry name" value="HTH_LUXR_1"/>
    <property type="match status" value="1"/>
</dbReference>